<keyword evidence="3" id="KW-1185">Reference proteome</keyword>
<dbReference type="OrthoDB" id="387440at2759"/>
<dbReference type="RefSeq" id="XP_004220815.1">
    <property type="nucleotide sequence ID" value="XM_004220767.1"/>
</dbReference>
<protein>
    <recommendedName>
        <fullName evidence="4">Ring-exported protein 3</fullName>
    </recommendedName>
</protein>
<accession>K6UHZ9</accession>
<name>K6UHZ9_PLACD</name>
<feature type="compositionally biased region" description="Polar residues" evidence="1">
    <location>
        <begin position="95"/>
        <end position="104"/>
    </location>
</feature>
<sequence>LCSNGYDTFFGEPSRNYDRKLSEKLLNDEGNTTVGSTLEEASTLEGVADAGEEGTTEHGSSADRTGSIGGGSSSDHGRRTDHRRSSSTRSKLESYFSSEGPSNSRHPERFSLEDRLKKEWNDLAIIETKNWFNVIIGICDTLITEYDSYNVVDDKVRSWTNLIKMLTTFREAEINESNIIFSKFLDYVREKRHDKPSDCLTEEEESIWNDIKLLKQQKDIEWKKYHVGTWKYWFQMEFPTANLRKNE</sequence>
<dbReference type="OMA" id="KYHVGTW"/>
<feature type="non-terminal residue" evidence="2">
    <location>
        <position position="247"/>
    </location>
</feature>
<reference evidence="2 3" key="1">
    <citation type="journal article" date="2012" name="Nat. Genet.">
        <title>Plasmodium cynomolgi genome sequences provide insight into Plasmodium vivax and the monkey malaria clade.</title>
        <authorList>
            <person name="Tachibana S."/>
            <person name="Sullivan S.A."/>
            <person name="Kawai S."/>
            <person name="Nakamura S."/>
            <person name="Kim H.R."/>
            <person name="Goto N."/>
            <person name="Arisue N."/>
            <person name="Palacpac N.M.Q."/>
            <person name="Honma H."/>
            <person name="Yagi M."/>
            <person name="Tougan T."/>
            <person name="Katakai Y."/>
            <person name="Kaneko O."/>
            <person name="Mita T."/>
            <person name="Kita K."/>
            <person name="Yasutomi Y."/>
            <person name="Sutton P.L."/>
            <person name="Shakhbatyan R."/>
            <person name="Horii T."/>
            <person name="Yasunaga T."/>
            <person name="Barnwell J.W."/>
            <person name="Escalante A.A."/>
            <person name="Carlton J.M."/>
            <person name="Tanabe K."/>
        </authorList>
    </citation>
    <scope>NUCLEOTIDE SEQUENCE [LARGE SCALE GENOMIC DNA]</scope>
    <source>
        <strain evidence="2 3">B</strain>
    </source>
</reference>
<dbReference type="GeneID" id="14691118"/>
<feature type="region of interest" description="Disordered" evidence="1">
    <location>
        <begin position="28"/>
        <end position="109"/>
    </location>
</feature>
<feature type="non-terminal residue" evidence="2">
    <location>
        <position position="1"/>
    </location>
</feature>
<organism evidence="2 3">
    <name type="scientific">Plasmodium cynomolgi (strain B)</name>
    <dbReference type="NCBI Taxonomy" id="1120755"/>
    <lineage>
        <taxon>Eukaryota</taxon>
        <taxon>Sar</taxon>
        <taxon>Alveolata</taxon>
        <taxon>Apicomplexa</taxon>
        <taxon>Aconoidasida</taxon>
        <taxon>Haemosporida</taxon>
        <taxon>Plasmodiidae</taxon>
        <taxon>Plasmodium</taxon>
        <taxon>Plasmodium (Plasmodium)</taxon>
    </lineage>
</organism>
<evidence type="ECO:0008006" key="4">
    <source>
        <dbReference type="Google" id="ProtNLM"/>
    </source>
</evidence>
<dbReference type="KEGG" id="pcy:PCYB_012610"/>
<evidence type="ECO:0000256" key="1">
    <source>
        <dbReference type="SAM" id="MobiDB-lite"/>
    </source>
</evidence>
<feature type="compositionally biased region" description="Polar residues" evidence="1">
    <location>
        <begin position="29"/>
        <end position="40"/>
    </location>
</feature>
<evidence type="ECO:0000313" key="2">
    <source>
        <dbReference type="EMBL" id="GAB64528.1"/>
    </source>
</evidence>
<dbReference type="eggNOG" id="ENOG502RSYA">
    <property type="taxonomic scope" value="Eukaryota"/>
</dbReference>
<proteinExistence type="predicted"/>
<dbReference type="VEuPathDB" id="PlasmoDB:PCYB_012610"/>
<dbReference type="EMBL" id="DF157093">
    <property type="protein sequence ID" value="GAB64528.1"/>
    <property type="molecule type" value="Genomic_DNA"/>
</dbReference>
<gene>
    <name evidence="2" type="ORF">PCYB_012610</name>
</gene>
<dbReference type="Proteomes" id="UP000006319">
    <property type="component" value="Chromosome 1"/>
</dbReference>
<dbReference type="AlphaFoldDB" id="K6UHZ9"/>
<evidence type="ECO:0000313" key="3">
    <source>
        <dbReference type="Proteomes" id="UP000006319"/>
    </source>
</evidence>